<feature type="region of interest" description="Disordered" evidence="6">
    <location>
        <begin position="27"/>
        <end position="55"/>
    </location>
</feature>
<dbReference type="EMBL" id="NBWZ01000002">
    <property type="protein sequence ID" value="RFA06555.1"/>
    <property type="molecule type" value="Genomic_DNA"/>
</dbReference>
<keyword evidence="3" id="KW-0735">Signal-anchor</keyword>
<dbReference type="InterPro" id="IPR050553">
    <property type="entry name" value="Thioredoxin_ResA/DsbE_sf"/>
</dbReference>
<evidence type="ECO:0000256" key="5">
    <source>
        <dbReference type="ARBA" id="ARBA00023284"/>
    </source>
</evidence>
<dbReference type="InterPro" id="IPR036249">
    <property type="entry name" value="Thioredoxin-like_sf"/>
</dbReference>
<evidence type="ECO:0000259" key="7">
    <source>
        <dbReference type="PROSITE" id="PS51352"/>
    </source>
</evidence>
<dbReference type="CDD" id="cd02966">
    <property type="entry name" value="TlpA_like_family"/>
    <property type="match status" value="1"/>
</dbReference>
<keyword evidence="9" id="KW-1185">Reference proteome</keyword>
<keyword evidence="5" id="KW-0676">Redox-active center</keyword>
<keyword evidence="3" id="KW-0812">Transmembrane</keyword>
<dbReference type="GO" id="GO:0017004">
    <property type="term" value="P:cytochrome complex assembly"/>
    <property type="evidence" value="ECO:0007669"/>
    <property type="project" value="UniProtKB-KW"/>
</dbReference>
<comment type="caution">
    <text evidence="8">The sequence shown here is derived from an EMBL/GenBank/DDBJ whole genome shotgun (WGS) entry which is preliminary data.</text>
</comment>
<dbReference type="AlphaFoldDB" id="A0A3E0VAB9"/>
<dbReference type="Proteomes" id="UP000256486">
    <property type="component" value="Unassembled WGS sequence"/>
</dbReference>
<reference evidence="8 9" key="1">
    <citation type="submission" date="2017-04" db="EMBL/GenBank/DDBJ databases">
        <title>Comparative genome analysis of Subtercola boreus.</title>
        <authorList>
            <person name="Cho Y.-J."/>
            <person name="Cho A."/>
            <person name="Kim O.-S."/>
            <person name="Lee J.-I."/>
        </authorList>
    </citation>
    <scope>NUCLEOTIDE SEQUENCE [LARGE SCALE GENOMIC DNA]</scope>
    <source>
        <strain evidence="8 9">K300</strain>
    </source>
</reference>
<evidence type="ECO:0000256" key="4">
    <source>
        <dbReference type="ARBA" id="ARBA00023157"/>
    </source>
</evidence>
<dbReference type="PROSITE" id="PS51352">
    <property type="entry name" value="THIOREDOXIN_2"/>
    <property type="match status" value="1"/>
</dbReference>
<evidence type="ECO:0000313" key="9">
    <source>
        <dbReference type="Proteomes" id="UP000256486"/>
    </source>
</evidence>
<dbReference type="Gene3D" id="3.40.30.10">
    <property type="entry name" value="Glutaredoxin"/>
    <property type="match status" value="1"/>
</dbReference>
<dbReference type="InterPro" id="IPR000866">
    <property type="entry name" value="AhpC/TSA"/>
</dbReference>
<evidence type="ECO:0000256" key="1">
    <source>
        <dbReference type="ARBA" id="ARBA00004196"/>
    </source>
</evidence>
<protein>
    <recommendedName>
        <fullName evidence="7">Thioredoxin domain-containing protein</fullName>
    </recommendedName>
</protein>
<dbReference type="GO" id="GO:0030313">
    <property type="term" value="C:cell envelope"/>
    <property type="evidence" value="ECO:0007669"/>
    <property type="project" value="UniProtKB-SubCell"/>
</dbReference>
<dbReference type="PANTHER" id="PTHR42852:SF6">
    <property type="entry name" value="THIOL:DISULFIDE INTERCHANGE PROTEIN DSBE"/>
    <property type="match status" value="1"/>
</dbReference>
<keyword evidence="4" id="KW-1015">Disulfide bond</keyword>
<dbReference type="SUPFAM" id="SSF52833">
    <property type="entry name" value="Thioredoxin-like"/>
    <property type="match status" value="1"/>
</dbReference>
<name>A0A3E0VAB9_9MICO</name>
<evidence type="ECO:0000256" key="3">
    <source>
        <dbReference type="ARBA" id="ARBA00022968"/>
    </source>
</evidence>
<dbReference type="GO" id="GO:0016209">
    <property type="term" value="F:antioxidant activity"/>
    <property type="evidence" value="ECO:0007669"/>
    <property type="project" value="InterPro"/>
</dbReference>
<dbReference type="PANTHER" id="PTHR42852">
    <property type="entry name" value="THIOL:DISULFIDE INTERCHANGE PROTEIN DSBE"/>
    <property type="match status" value="1"/>
</dbReference>
<gene>
    <name evidence="8" type="ORF">B7R54_19055</name>
</gene>
<dbReference type="OrthoDB" id="9796554at2"/>
<evidence type="ECO:0000256" key="2">
    <source>
        <dbReference type="ARBA" id="ARBA00022748"/>
    </source>
</evidence>
<dbReference type="PROSITE" id="PS00194">
    <property type="entry name" value="THIOREDOXIN_1"/>
    <property type="match status" value="1"/>
</dbReference>
<proteinExistence type="predicted"/>
<dbReference type="InterPro" id="IPR017937">
    <property type="entry name" value="Thioredoxin_CS"/>
</dbReference>
<sequence length="187" mass="19636">MTLTGCASNDLADQYRDGTGKNYVSGNGTVTEIPASERSEAPTFSGTLDTGQSASSENYKGQVTVVNFWYAGCAPCRAEAPDLQALYTQFLPDGVAFLGVNVRDQLPTAQAFTKTYGVTYPSFIDTSGSVLLAFSGVVAPNAVPTTLVLDRDGKVAARVLGQILARSTLEALIQKVLDEPGSAGNTR</sequence>
<evidence type="ECO:0000313" key="8">
    <source>
        <dbReference type="EMBL" id="RFA06555.1"/>
    </source>
</evidence>
<dbReference type="GO" id="GO:0016491">
    <property type="term" value="F:oxidoreductase activity"/>
    <property type="evidence" value="ECO:0007669"/>
    <property type="project" value="InterPro"/>
</dbReference>
<keyword evidence="2" id="KW-0201">Cytochrome c-type biogenesis</keyword>
<evidence type="ECO:0000256" key="6">
    <source>
        <dbReference type="SAM" id="MobiDB-lite"/>
    </source>
</evidence>
<organism evidence="8 9">
    <name type="scientific">Subtercola boreus</name>
    <dbReference type="NCBI Taxonomy" id="120213"/>
    <lineage>
        <taxon>Bacteria</taxon>
        <taxon>Bacillati</taxon>
        <taxon>Actinomycetota</taxon>
        <taxon>Actinomycetes</taxon>
        <taxon>Micrococcales</taxon>
        <taxon>Microbacteriaceae</taxon>
        <taxon>Subtercola</taxon>
    </lineage>
</organism>
<feature type="compositionally biased region" description="Polar residues" evidence="6">
    <location>
        <begin position="42"/>
        <end position="55"/>
    </location>
</feature>
<accession>A0A3E0VAB9</accession>
<dbReference type="Pfam" id="PF00578">
    <property type="entry name" value="AhpC-TSA"/>
    <property type="match status" value="1"/>
</dbReference>
<dbReference type="InterPro" id="IPR013766">
    <property type="entry name" value="Thioredoxin_domain"/>
</dbReference>
<comment type="subcellular location">
    <subcellularLocation>
        <location evidence="1">Cell envelope</location>
    </subcellularLocation>
</comment>
<feature type="domain" description="Thioredoxin" evidence="7">
    <location>
        <begin position="35"/>
        <end position="182"/>
    </location>
</feature>